<proteinExistence type="predicted"/>
<feature type="compositionally biased region" description="Polar residues" evidence="1">
    <location>
        <begin position="277"/>
        <end position="296"/>
    </location>
</feature>
<dbReference type="Proteomes" id="UP000248706">
    <property type="component" value="Unassembled WGS sequence"/>
</dbReference>
<evidence type="ECO:0008006" key="4">
    <source>
        <dbReference type="Google" id="ProtNLM"/>
    </source>
</evidence>
<dbReference type="Pfam" id="PF04250">
    <property type="entry name" value="DUF429"/>
    <property type="match status" value="1"/>
</dbReference>
<evidence type="ECO:0000313" key="3">
    <source>
        <dbReference type="Proteomes" id="UP000248706"/>
    </source>
</evidence>
<gene>
    <name evidence="2" type="ORF">A4R35_08650</name>
</gene>
<protein>
    <recommendedName>
        <fullName evidence="4">DUF429 domain-containing protein</fullName>
    </recommendedName>
</protein>
<accession>A0A328VIJ4</accession>
<feature type="region of interest" description="Disordered" evidence="1">
    <location>
        <begin position="277"/>
        <end position="313"/>
    </location>
</feature>
<dbReference type="AlphaFoldDB" id="A0A328VIJ4"/>
<evidence type="ECO:0000256" key="1">
    <source>
        <dbReference type="SAM" id="MobiDB-lite"/>
    </source>
</evidence>
<comment type="caution">
    <text evidence="2">The sequence shown here is derived from an EMBL/GenBank/DDBJ whole genome shotgun (WGS) entry which is preliminary data.</text>
</comment>
<name>A0A328VIJ4_9CHLR</name>
<organism evidence="2 3">
    <name type="scientific">Thermogemmatispora tikiterensis</name>
    <dbReference type="NCBI Taxonomy" id="1825093"/>
    <lineage>
        <taxon>Bacteria</taxon>
        <taxon>Bacillati</taxon>
        <taxon>Chloroflexota</taxon>
        <taxon>Ktedonobacteria</taxon>
        <taxon>Thermogemmatisporales</taxon>
        <taxon>Thermogemmatisporaceae</taxon>
        <taxon>Thermogemmatispora</taxon>
    </lineage>
</organism>
<dbReference type="InterPro" id="IPR007362">
    <property type="entry name" value="DUF429"/>
</dbReference>
<dbReference type="EMBL" id="MCIF01000002">
    <property type="protein sequence ID" value="RAQ95600.1"/>
    <property type="molecule type" value="Genomic_DNA"/>
</dbReference>
<keyword evidence="3" id="KW-1185">Reference proteome</keyword>
<evidence type="ECO:0000313" key="2">
    <source>
        <dbReference type="EMBL" id="RAQ95600.1"/>
    </source>
</evidence>
<sequence length="313" mass="34151">MAVGQLEGRRLTILSLEDCSDWAAFETYLRLPGPWLAALDLPFGLPAAVVKALGWPASWADYVSLVARLELPSFLALLQRYSAGQPPGQKLPRRPTDVLAQARSPLMRQRVPLARMFWQGAPRLLTSGACILPCHPTEAERVILEGYPALVARRWLGRQPYKGEGREQNTAAHRQARLRLLMSLTSPELTQSYDLTLVLPAACQSACLDDARGDRLDALLCAIQAAWAAQASGDVSALAPQQLRDRLWALLPVGCNPDEGWIFDPALVASAHASGSLLSQSSDRPASQQHTDNPGQGHNDADDRCQGRDLMQP</sequence>
<reference evidence="2 3" key="1">
    <citation type="submission" date="2016-08" db="EMBL/GenBank/DDBJ databases">
        <title>Analysis of Carbohydrate Active Enzymes in Thermogemmatispora T81 Reveals Carbohydrate Degradation Ability.</title>
        <authorList>
            <person name="Tomazini A."/>
            <person name="Lal S."/>
            <person name="Stott M."/>
            <person name="Henrissat B."/>
            <person name="Polikarpov I."/>
            <person name="Sparling R."/>
            <person name="Levin D.B."/>
        </authorList>
    </citation>
    <scope>NUCLEOTIDE SEQUENCE [LARGE SCALE GENOMIC DNA]</scope>
    <source>
        <strain evidence="2 3">T81</strain>
    </source>
</reference>